<proteinExistence type="predicted"/>
<organism evidence="1 2">
    <name type="scientific">Pluteus cervinus</name>
    <dbReference type="NCBI Taxonomy" id="181527"/>
    <lineage>
        <taxon>Eukaryota</taxon>
        <taxon>Fungi</taxon>
        <taxon>Dikarya</taxon>
        <taxon>Basidiomycota</taxon>
        <taxon>Agaricomycotina</taxon>
        <taxon>Agaricomycetes</taxon>
        <taxon>Agaricomycetidae</taxon>
        <taxon>Agaricales</taxon>
        <taxon>Pluteineae</taxon>
        <taxon>Pluteaceae</taxon>
        <taxon>Pluteus</taxon>
    </lineage>
</organism>
<name>A0ACD3B6E8_9AGAR</name>
<dbReference type="EMBL" id="ML208276">
    <property type="protein sequence ID" value="TFK73395.1"/>
    <property type="molecule type" value="Genomic_DNA"/>
</dbReference>
<sequence>MFNRFQERFRKTYTNDLGSLERRQLVDEDVERLYEFIGVEMPDDLIPQTNEGETRSDDNADDDAENQEEAGVEESPPRRSGAPKKKTAQKNESPPPSSRPQSESEACVPSFSWILLQNQLLYRNSEDEDEAPPDKVSSQSSGTPRKHKGVKRVATPGSARPRKRGRVVSQSSAAATSDSSRATTPTKSQNGRKTLIRPASDSEAEEASADEDD</sequence>
<dbReference type="Proteomes" id="UP000308600">
    <property type="component" value="Unassembled WGS sequence"/>
</dbReference>
<evidence type="ECO:0000313" key="2">
    <source>
        <dbReference type="Proteomes" id="UP000308600"/>
    </source>
</evidence>
<accession>A0ACD3B6E8</accession>
<reference evidence="1 2" key="1">
    <citation type="journal article" date="2019" name="Nat. Ecol. Evol.">
        <title>Megaphylogeny resolves global patterns of mushroom evolution.</title>
        <authorList>
            <person name="Varga T."/>
            <person name="Krizsan K."/>
            <person name="Foldi C."/>
            <person name="Dima B."/>
            <person name="Sanchez-Garcia M."/>
            <person name="Sanchez-Ramirez S."/>
            <person name="Szollosi G.J."/>
            <person name="Szarkandi J.G."/>
            <person name="Papp V."/>
            <person name="Albert L."/>
            <person name="Andreopoulos W."/>
            <person name="Angelini C."/>
            <person name="Antonin V."/>
            <person name="Barry K.W."/>
            <person name="Bougher N.L."/>
            <person name="Buchanan P."/>
            <person name="Buyck B."/>
            <person name="Bense V."/>
            <person name="Catcheside P."/>
            <person name="Chovatia M."/>
            <person name="Cooper J."/>
            <person name="Damon W."/>
            <person name="Desjardin D."/>
            <person name="Finy P."/>
            <person name="Geml J."/>
            <person name="Haridas S."/>
            <person name="Hughes K."/>
            <person name="Justo A."/>
            <person name="Karasinski D."/>
            <person name="Kautmanova I."/>
            <person name="Kiss B."/>
            <person name="Kocsube S."/>
            <person name="Kotiranta H."/>
            <person name="LaButti K.M."/>
            <person name="Lechner B.E."/>
            <person name="Liimatainen K."/>
            <person name="Lipzen A."/>
            <person name="Lukacs Z."/>
            <person name="Mihaltcheva S."/>
            <person name="Morgado L.N."/>
            <person name="Niskanen T."/>
            <person name="Noordeloos M.E."/>
            <person name="Ohm R.A."/>
            <person name="Ortiz-Santana B."/>
            <person name="Ovrebo C."/>
            <person name="Racz N."/>
            <person name="Riley R."/>
            <person name="Savchenko A."/>
            <person name="Shiryaev A."/>
            <person name="Soop K."/>
            <person name="Spirin V."/>
            <person name="Szebenyi C."/>
            <person name="Tomsovsky M."/>
            <person name="Tulloss R.E."/>
            <person name="Uehling J."/>
            <person name="Grigoriev I.V."/>
            <person name="Vagvolgyi C."/>
            <person name="Papp T."/>
            <person name="Martin F.M."/>
            <person name="Miettinen O."/>
            <person name="Hibbett D.S."/>
            <person name="Nagy L.G."/>
        </authorList>
    </citation>
    <scope>NUCLEOTIDE SEQUENCE [LARGE SCALE GENOMIC DNA]</scope>
    <source>
        <strain evidence="1 2">NL-1719</strain>
    </source>
</reference>
<protein>
    <submittedName>
        <fullName evidence="1">Uncharacterized protein</fullName>
    </submittedName>
</protein>
<keyword evidence="2" id="KW-1185">Reference proteome</keyword>
<evidence type="ECO:0000313" key="1">
    <source>
        <dbReference type="EMBL" id="TFK73395.1"/>
    </source>
</evidence>
<gene>
    <name evidence="1" type="ORF">BDN72DRAFT_200299</name>
</gene>